<organism evidence="2 3">
    <name type="scientific">Triticum urartu</name>
    <name type="common">Red wild einkorn</name>
    <name type="synonym">Crithodium urartu</name>
    <dbReference type="NCBI Taxonomy" id="4572"/>
    <lineage>
        <taxon>Eukaryota</taxon>
        <taxon>Viridiplantae</taxon>
        <taxon>Streptophyta</taxon>
        <taxon>Embryophyta</taxon>
        <taxon>Tracheophyta</taxon>
        <taxon>Spermatophyta</taxon>
        <taxon>Magnoliopsida</taxon>
        <taxon>Liliopsida</taxon>
        <taxon>Poales</taxon>
        <taxon>Poaceae</taxon>
        <taxon>BOP clade</taxon>
        <taxon>Pooideae</taxon>
        <taxon>Triticodae</taxon>
        <taxon>Triticeae</taxon>
        <taxon>Triticinae</taxon>
        <taxon>Triticum</taxon>
    </lineage>
</organism>
<dbReference type="EnsemblPlants" id="TuG1812G0500003435.01.T01">
    <property type="protein sequence ID" value="TuG1812G0500003435.01.T01.cds448374"/>
    <property type="gene ID" value="TuG1812G0500003435.01"/>
</dbReference>
<feature type="compositionally biased region" description="Basic and acidic residues" evidence="1">
    <location>
        <begin position="98"/>
        <end position="112"/>
    </location>
</feature>
<evidence type="ECO:0000256" key="1">
    <source>
        <dbReference type="SAM" id="MobiDB-lite"/>
    </source>
</evidence>
<proteinExistence type="predicted"/>
<evidence type="ECO:0000313" key="2">
    <source>
        <dbReference type="EnsemblPlants" id="TuG1812G0500003435.01.T01.cds448374"/>
    </source>
</evidence>
<reference evidence="3" key="1">
    <citation type="journal article" date="2013" name="Nature">
        <title>Draft genome of the wheat A-genome progenitor Triticum urartu.</title>
        <authorList>
            <person name="Ling H.Q."/>
            <person name="Zhao S."/>
            <person name="Liu D."/>
            <person name="Wang J."/>
            <person name="Sun H."/>
            <person name="Zhang C."/>
            <person name="Fan H."/>
            <person name="Li D."/>
            <person name="Dong L."/>
            <person name="Tao Y."/>
            <person name="Gao C."/>
            <person name="Wu H."/>
            <person name="Li Y."/>
            <person name="Cui Y."/>
            <person name="Guo X."/>
            <person name="Zheng S."/>
            <person name="Wang B."/>
            <person name="Yu K."/>
            <person name="Liang Q."/>
            <person name="Yang W."/>
            <person name="Lou X."/>
            <person name="Chen J."/>
            <person name="Feng M."/>
            <person name="Jian J."/>
            <person name="Zhang X."/>
            <person name="Luo G."/>
            <person name="Jiang Y."/>
            <person name="Liu J."/>
            <person name="Wang Z."/>
            <person name="Sha Y."/>
            <person name="Zhang B."/>
            <person name="Wu H."/>
            <person name="Tang D."/>
            <person name="Shen Q."/>
            <person name="Xue P."/>
            <person name="Zou S."/>
            <person name="Wang X."/>
            <person name="Liu X."/>
            <person name="Wang F."/>
            <person name="Yang Y."/>
            <person name="An X."/>
            <person name="Dong Z."/>
            <person name="Zhang K."/>
            <person name="Zhang X."/>
            <person name="Luo M.C."/>
            <person name="Dvorak J."/>
            <person name="Tong Y."/>
            <person name="Wang J."/>
            <person name="Yang H."/>
            <person name="Li Z."/>
            <person name="Wang D."/>
            <person name="Zhang A."/>
            <person name="Wang J."/>
        </authorList>
    </citation>
    <scope>NUCLEOTIDE SEQUENCE</scope>
    <source>
        <strain evidence="3">cv. G1812</strain>
    </source>
</reference>
<dbReference type="Gramene" id="TuG1812G0500003435.01.T01">
    <property type="protein sequence ID" value="TuG1812G0500003435.01.T01.cds448374"/>
    <property type="gene ID" value="TuG1812G0500003435.01"/>
</dbReference>
<feature type="region of interest" description="Disordered" evidence="1">
    <location>
        <begin position="67"/>
        <end position="116"/>
    </location>
</feature>
<keyword evidence="3" id="KW-1185">Reference proteome</keyword>
<dbReference type="Proteomes" id="UP000015106">
    <property type="component" value="Chromosome 5"/>
</dbReference>
<evidence type="ECO:0000313" key="3">
    <source>
        <dbReference type="Proteomes" id="UP000015106"/>
    </source>
</evidence>
<protein>
    <submittedName>
        <fullName evidence="2">Uncharacterized protein</fullName>
    </submittedName>
</protein>
<reference evidence="2" key="2">
    <citation type="submission" date="2018-03" db="EMBL/GenBank/DDBJ databases">
        <title>The Triticum urartu genome reveals the dynamic nature of wheat genome evolution.</title>
        <authorList>
            <person name="Ling H."/>
            <person name="Ma B."/>
            <person name="Shi X."/>
            <person name="Liu H."/>
            <person name="Dong L."/>
            <person name="Sun H."/>
            <person name="Cao Y."/>
            <person name="Gao Q."/>
            <person name="Zheng S."/>
            <person name="Li Y."/>
            <person name="Yu Y."/>
            <person name="Du H."/>
            <person name="Qi M."/>
            <person name="Li Y."/>
            <person name="Yu H."/>
            <person name="Cui Y."/>
            <person name="Wang N."/>
            <person name="Chen C."/>
            <person name="Wu H."/>
            <person name="Zhao Y."/>
            <person name="Zhang J."/>
            <person name="Li Y."/>
            <person name="Zhou W."/>
            <person name="Zhang B."/>
            <person name="Hu W."/>
            <person name="Eijk M."/>
            <person name="Tang J."/>
            <person name="Witsenboer H."/>
            <person name="Zhao S."/>
            <person name="Li Z."/>
            <person name="Zhang A."/>
            <person name="Wang D."/>
            <person name="Liang C."/>
        </authorList>
    </citation>
    <scope>NUCLEOTIDE SEQUENCE [LARGE SCALE GENOMIC DNA]</scope>
    <source>
        <strain evidence="2">cv. G1812</strain>
    </source>
</reference>
<feature type="compositionally biased region" description="Basic residues" evidence="1">
    <location>
        <begin position="75"/>
        <end position="85"/>
    </location>
</feature>
<reference evidence="2" key="3">
    <citation type="submission" date="2022-06" db="UniProtKB">
        <authorList>
            <consortium name="EnsemblPlants"/>
        </authorList>
    </citation>
    <scope>IDENTIFICATION</scope>
</reference>
<accession>A0A8R7QH63</accession>
<dbReference type="AlphaFoldDB" id="A0A8R7QH63"/>
<sequence length="148" mass="15890">MQCAGLAVHRGAEAAVGQVRRRDPGLHPQRRPCLAWHVRHSACRRARLRPGRFLRARPGRRAQLPGQACAGVAARARHRRGRRRGGLACARAEAPPLHPEEKSQEQEEDGHGDGGSGGRCCIVIVSVRAGAGGPWSRLPRGAAHHVGS</sequence>
<name>A0A8R7QH63_TRIUA</name>